<evidence type="ECO:0000313" key="4">
    <source>
        <dbReference type="Proteomes" id="UP000179880"/>
    </source>
</evidence>
<dbReference type="EMBL" id="MFUH01000045">
    <property type="protein sequence ID" value="OGI80736.1"/>
    <property type="molecule type" value="Genomic_DNA"/>
</dbReference>
<protein>
    <recommendedName>
        <fullName evidence="5">DUF4446 domain-containing protein</fullName>
    </recommendedName>
</protein>
<dbReference type="Proteomes" id="UP000179880">
    <property type="component" value="Unassembled WGS sequence"/>
</dbReference>
<evidence type="ECO:0000256" key="1">
    <source>
        <dbReference type="SAM" id="Coils"/>
    </source>
</evidence>
<evidence type="ECO:0008006" key="5">
    <source>
        <dbReference type="Google" id="ProtNLM"/>
    </source>
</evidence>
<gene>
    <name evidence="3" type="ORF">A3B93_01245</name>
</gene>
<dbReference type="InterPro" id="IPR027981">
    <property type="entry name" value="DUF4446"/>
</dbReference>
<evidence type="ECO:0000256" key="2">
    <source>
        <dbReference type="SAM" id="Phobius"/>
    </source>
</evidence>
<dbReference type="Pfam" id="PF14584">
    <property type="entry name" value="DUF4446"/>
    <property type="match status" value="1"/>
</dbReference>
<proteinExistence type="predicted"/>
<accession>A0A1F6WG34</accession>
<sequence>MATDTLIYILLGAVAILVAHAIWAELRLRRIFAGSGAKNLENIIADLVRDLKNLEKSHAGAQKDIAGIESRLKTSLRGFQIVRFNPFRDSGGNQSFAVALLNEEGDGVVLSSLYARERVSIFAKPVKNNTSPYDLTAEEKEALEKAKVK</sequence>
<comment type="caution">
    <text evidence="3">The sequence shown here is derived from an EMBL/GenBank/DDBJ whole genome shotgun (WGS) entry which is preliminary data.</text>
</comment>
<feature type="coiled-coil region" evidence="1">
    <location>
        <begin position="37"/>
        <end position="71"/>
    </location>
</feature>
<organism evidence="3 4">
    <name type="scientific">Candidatus Nomurabacteria bacterium RIFCSPHIGHO2_02_FULL_42_24</name>
    <dbReference type="NCBI Taxonomy" id="1801757"/>
    <lineage>
        <taxon>Bacteria</taxon>
        <taxon>Candidatus Nomuraibacteriota</taxon>
    </lineage>
</organism>
<dbReference type="AlphaFoldDB" id="A0A1F6WG34"/>
<name>A0A1F6WG34_9BACT</name>
<keyword evidence="2" id="KW-0472">Membrane</keyword>
<keyword evidence="2" id="KW-0812">Transmembrane</keyword>
<keyword evidence="1" id="KW-0175">Coiled coil</keyword>
<evidence type="ECO:0000313" key="3">
    <source>
        <dbReference type="EMBL" id="OGI80736.1"/>
    </source>
</evidence>
<reference evidence="3 4" key="1">
    <citation type="journal article" date="2016" name="Nat. Commun.">
        <title>Thousands of microbial genomes shed light on interconnected biogeochemical processes in an aquifer system.</title>
        <authorList>
            <person name="Anantharaman K."/>
            <person name="Brown C.T."/>
            <person name="Hug L.A."/>
            <person name="Sharon I."/>
            <person name="Castelle C.J."/>
            <person name="Probst A.J."/>
            <person name="Thomas B.C."/>
            <person name="Singh A."/>
            <person name="Wilkins M.J."/>
            <person name="Karaoz U."/>
            <person name="Brodie E.L."/>
            <person name="Williams K.H."/>
            <person name="Hubbard S.S."/>
            <person name="Banfield J.F."/>
        </authorList>
    </citation>
    <scope>NUCLEOTIDE SEQUENCE [LARGE SCALE GENOMIC DNA]</scope>
</reference>
<feature type="transmembrane region" description="Helical" evidence="2">
    <location>
        <begin position="6"/>
        <end position="24"/>
    </location>
</feature>
<keyword evidence="2" id="KW-1133">Transmembrane helix</keyword>